<dbReference type="EMBL" id="JANBPK010001130">
    <property type="protein sequence ID" value="KAJ2925691.1"/>
    <property type="molecule type" value="Genomic_DNA"/>
</dbReference>
<organism evidence="1 2">
    <name type="scientific">Candolleomyces eurysporus</name>
    <dbReference type="NCBI Taxonomy" id="2828524"/>
    <lineage>
        <taxon>Eukaryota</taxon>
        <taxon>Fungi</taxon>
        <taxon>Dikarya</taxon>
        <taxon>Basidiomycota</taxon>
        <taxon>Agaricomycotina</taxon>
        <taxon>Agaricomycetes</taxon>
        <taxon>Agaricomycetidae</taxon>
        <taxon>Agaricales</taxon>
        <taxon>Agaricineae</taxon>
        <taxon>Psathyrellaceae</taxon>
        <taxon>Candolleomyces</taxon>
    </lineage>
</organism>
<evidence type="ECO:0000313" key="2">
    <source>
        <dbReference type="Proteomes" id="UP001140091"/>
    </source>
</evidence>
<name>A0A9W8IYH8_9AGAR</name>
<feature type="non-terminal residue" evidence="1">
    <location>
        <position position="173"/>
    </location>
</feature>
<gene>
    <name evidence="1" type="ORF">H1R20_g11403</name>
</gene>
<evidence type="ECO:0000313" key="1">
    <source>
        <dbReference type="EMBL" id="KAJ2925691.1"/>
    </source>
</evidence>
<keyword evidence="2" id="KW-1185">Reference proteome</keyword>
<protein>
    <submittedName>
        <fullName evidence="1">Uncharacterized protein</fullName>
    </submittedName>
</protein>
<dbReference type="OrthoDB" id="3237250at2759"/>
<accession>A0A9W8IYH8</accession>
<reference evidence="1" key="1">
    <citation type="submission" date="2022-06" db="EMBL/GenBank/DDBJ databases">
        <title>Genome Sequence of Candolleomyces eurysporus.</title>
        <authorList>
            <person name="Buettner E."/>
        </authorList>
    </citation>
    <scope>NUCLEOTIDE SEQUENCE</scope>
    <source>
        <strain evidence="1">VTCC 930004</strain>
    </source>
</reference>
<proteinExistence type="predicted"/>
<comment type="caution">
    <text evidence="1">The sequence shown here is derived from an EMBL/GenBank/DDBJ whole genome shotgun (WGS) entry which is preliminary data.</text>
</comment>
<dbReference type="Proteomes" id="UP001140091">
    <property type="component" value="Unassembled WGS sequence"/>
</dbReference>
<sequence>MEKHATTSWSGTSAFFKWTADSTTGVRVRTRLTKNDVWMEMVKHAPTQRRFDRFTNKWDICTEFGESGGYNVDIYYNNEDEGGKFGDDNYVALMENPGTYTLPEQESPASPPPTPEQYYGWEAALALPGRIGKHIPLLFGLSFTDLPSSLYNFEEHKQLYQAFVGERTAKSSF</sequence>
<dbReference type="AlphaFoldDB" id="A0A9W8IYH8"/>